<evidence type="ECO:0000256" key="10">
    <source>
        <dbReference type="ARBA" id="ARBA00023125"/>
    </source>
</evidence>
<dbReference type="GO" id="GO:0005634">
    <property type="term" value="C:nucleus"/>
    <property type="evidence" value="ECO:0007669"/>
    <property type="project" value="UniProtKB-SubCell"/>
</dbReference>
<dbReference type="CDD" id="cd00056">
    <property type="entry name" value="ENDO3c"/>
    <property type="match status" value="1"/>
</dbReference>
<feature type="region of interest" description="Disordered" evidence="14">
    <location>
        <begin position="1150"/>
        <end position="1186"/>
    </location>
</feature>
<keyword evidence="7 15" id="KW-1133">Transmembrane helix</keyword>
<dbReference type="GO" id="GO:0003677">
    <property type="term" value="F:DNA binding"/>
    <property type="evidence" value="ECO:0007669"/>
    <property type="project" value="UniProtKB-KW"/>
</dbReference>
<feature type="transmembrane region" description="Helical" evidence="15">
    <location>
        <begin position="2014"/>
        <end position="2033"/>
    </location>
</feature>
<feature type="compositionally biased region" description="Polar residues" evidence="14">
    <location>
        <begin position="267"/>
        <end position="277"/>
    </location>
</feature>
<evidence type="ECO:0000256" key="5">
    <source>
        <dbReference type="ARBA" id="ARBA00022692"/>
    </source>
</evidence>
<feature type="region of interest" description="Disordered" evidence="14">
    <location>
        <begin position="1776"/>
        <end position="1954"/>
    </location>
</feature>
<dbReference type="InterPro" id="IPR011257">
    <property type="entry name" value="DNA_glycosylase"/>
</dbReference>
<evidence type="ECO:0000256" key="4">
    <source>
        <dbReference type="ARBA" id="ARBA00005646"/>
    </source>
</evidence>
<evidence type="ECO:0000256" key="1">
    <source>
        <dbReference type="ARBA" id="ARBA00001966"/>
    </source>
</evidence>
<feature type="coiled-coil region" evidence="13">
    <location>
        <begin position="1598"/>
        <end position="1630"/>
    </location>
</feature>
<dbReference type="FunFam" id="1.10.1670.10:FF:000004">
    <property type="entry name" value="DNA glycosylase/AP lyase ROS1"/>
    <property type="match status" value="1"/>
</dbReference>
<dbReference type="InterPro" id="IPR044811">
    <property type="entry name" value="DME/ROS1"/>
</dbReference>
<feature type="compositionally biased region" description="Low complexity" evidence="14">
    <location>
        <begin position="1871"/>
        <end position="1884"/>
    </location>
</feature>
<comment type="subcellular location">
    <subcellularLocation>
        <location evidence="3">Membrane</location>
        <topology evidence="3">Multi-pass membrane protein</topology>
    </subcellularLocation>
    <subcellularLocation>
        <location evidence="2">Nucleus</location>
    </subcellularLocation>
</comment>
<feature type="compositionally biased region" description="Low complexity" evidence="14">
    <location>
        <begin position="1808"/>
        <end position="1818"/>
    </location>
</feature>
<dbReference type="SMART" id="SM00478">
    <property type="entry name" value="ENDO3c"/>
    <property type="match status" value="1"/>
</dbReference>
<dbReference type="GO" id="GO:0016020">
    <property type="term" value="C:membrane"/>
    <property type="evidence" value="ECO:0007669"/>
    <property type="project" value="UniProtKB-SubCell"/>
</dbReference>
<name>A0A9E7JAG7_9LILI</name>
<reference evidence="17" key="1">
    <citation type="submission" date="2022-05" db="EMBL/GenBank/DDBJ databases">
        <title>The Musa troglodytarum L. genome provides insights into the mechanism of non-climacteric behaviour and enrichment of carotenoids.</title>
        <authorList>
            <person name="Wang J."/>
        </authorList>
    </citation>
    <scope>NUCLEOTIDE SEQUENCE</scope>
    <source>
        <tissue evidence="17">Leaf</tissue>
    </source>
</reference>
<keyword evidence="18" id="KW-1185">Reference proteome</keyword>
<organism evidence="17 18">
    <name type="scientific">Musa troglodytarum</name>
    <name type="common">fe'i banana</name>
    <dbReference type="NCBI Taxonomy" id="320322"/>
    <lineage>
        <taxon>Eukaryota</taxon>
        <taxon>Viridiplantae</taxon>
        <taxon>Streptophyta</taxon>
        <taxon>Embryophyta</taxon>
        <taxon>Tracheophyta</taxon>
        <taxon>Spermatophyta</taxon>
        <taxon>Magnoliopsida</taxon>
        <taxon>Liliopsida</taxon>
        <taxon>Zingiberales</taxon>
        <taxon>Musaceae</taxon>
        <taxon>Musa</taxon>
    </lineage>
</organism>
<evidence type="ECO:0000313" key="18">
    <source>
        <dbReference type="Proteomes" id="UP001055439"/>
    </source>
</evidence>
<feature type="compositionally biased region" description="Basic and acidic residues" evidence="14">
    <location>
        <begin position="1161"/>
        <end position="1173"/>
    </location>
</feature>
<dbReference type="Gene3D" id="1.10.1670.10">
    <property type="entry name" value="Helix-hairpin-Helix base-excision DNA repair enzymes (C-terminal)"/>
    <property type="match status" value="1"/>
</dbReference>
<keyword evidence="9" id="KW-0411">Iron-sulfur</keyword>
<dbReference type="Pfam" id="PF00860">
    <property type="entry name" value="Xan_ur_permease"/>
    <property type="match status" value="1"/>
</dbReference>
<evidence type="ECO:0000256" key="15">
    <source>
        <dbReference type="SAM" id="Phobius"/>
    </source>
</evidence>
<keyword evidence="11 15" id="KW-0472">Membrane</keyword>
<feature type="compositionally biased region" description="Low complexity" evidence="14">
    <location>
        <begin position="993"/>
        <end position="1004"/>
    </location>
</feature>
<feature type="region of interest" description="Disordered" evidence="14">
    <location>
        <begin position="26"/>
        <end position="60"/>
    </location>
</feature>
<feature type="compositionally biased region" description="Polar residues" evidence="14">
    <location>
        <begin position="240"/>
        <end position="258"/>
    </location>
</feature>
<evidence type="ECO:0000256" key="9">
    <source>
        <dbReference type="ARBA" id="ARBA00023014"/>
    </source>
</evidence>
<evidence type="ECO:0000256" key="6">
    <source>
        <dbReference type="ARBA" id="ARBA00022723"/>
    </source>
</evidence>
<feature type="region of interest" description="Disordered" evidence="14">
    <location>
        <begin position="976"/>
        <end position="1004"/>
    </location>
</feature>
<comment type="cofactor">
    <cofactor evidence="1">
        <name>[4Fe-4S] cluster</name>
        <dbReference type="ChEBI" id="CHEBI:49883"/>
    </cofactor>
</comment>
<keyword evidence="6" id="KW-0479">Metal-binding</keyword>
<dbReference type="GO" id="GO:0046872">
    <property type="term" value="F:metal ion binding"/>
    <property type="evidence" value="ECO:0007669"/>
    <property type="project" value="UniProtKB-KW"/>
</dbReference>
<dbReference type="InterPro" id="IPR023170">
    <property type="entry name" value="HhH_base_excis_C"/>
</dbReference>
<dbReference type="InterPro" id="IPR028925">
    <property type="entry name" value="RRM_DME"/>
</dbReference>
<proteinExistence type="inferred from homology"/>
<evidence type="ECO:0000259" key="16">
    <source>
        <dbReference type="SMART" id="SM00478"/>
    </source>
</evidence>
<feature type="transmembrane region" description="Helical" evidence="15">
    <location>
        <begin position="2407"/>
        <end position="2427"/>
    </location>
</feature>
<keyword evidence="5 15" id="KW-0812">Transmembrane</keyword>
<keyword evidence="12" id="KW-0539">Nucleus</keyword>
<feature type="compositionally biased region" description="Basic residues" evidence="14">
    <location>
        <begin position="297"/>
        <end position="306"/>
    </location>
</feature>
<evidence type="ECO:0000313" key="17">
    <source>
        <dbReference type="EMBL" id="URD73950.1"/>
    </source>
</evidence>
<dbReference type="GO" id="GO:0006284">
    <property type="term" value="P:base-excision repair"/>
    <property type="evidence" value="ECO:0007669"/>
    <property type="project" value="InterPro"/>
</dbReference>
<dbReference type="InterPro" id="IPR006043">
    <property type="entry name" value="NCS2"/>
</dbReference>
<sequence>METRGAKLQQLEALEKQSAWVLATPAMPITPEKSPTTGPRDLNFSETATSSPPNEVQNHNAGSHQTILLNPTPGFSPIHFENVLVLTNPTGMQNIASFAPNDEPLALSNGKLLLSGSICHGDSHLHEKTFVGFCPNLRFTPEEAACTSNTKAIPVLLAPVTPAKGNKTNDSMQMHKEVEELIRGRRKEAGETQCYMTVCHDSSMLVASATPGKGKEIEDNTREVITPVDVDLIRNRNSQEGDQSFEQSPFKKGTSSQEPGVKLPTHASVSSFTSQLDIEQDEERISQGRELSSTPKKGTRKRHRPKVLKDGLLTSKKPVTPQRVGKKREDQTGKRSYMRKNRSSNCPNTPSDTPRDTGETSGTLSKSANQQTDNGTKFVRRKLDFASESQPVDEYLEHAFTKSASPARGRCSTDSATCCRAKLNVHLGEGLEVEVENSGTGIAFGINRSINQVLEESVRLPEDPTPLHRPSRRELLKKNWKYLARKAGNANSTDDLNFVGVSNLQNVKIKLKSDGDTDMTLMQDEVDYKQVESNYSTYPTSSDTHLIQPRFSNIPRFPQECKRRRTGTGHDGQFGQMARSDFKLFSAADEQKLIPTTVSQSPDFMLSFGQTKRATKKRSKIPIRAHKSVLNVTSAGCDYSLETPESRHQACMESLFADAHVTTRTGKRTQRKRAHLKTISTMDHEHELVHFLRQKPAGLTSTSEDLQNFDFLHLHIIPVQECQRRSNILEPFGTNQMSQAIVPYTNQTDNCMAVAAEPQYSLVSYGTSMMVPYTETYSEIKRKRPRAKVDLDGETNRVWKLLMGKMVSDAEGPDMDREVRWGEQRQVFCGRADSFIARMRLIQGDRHFSPWKGSVLDSVIGVFLTQNVSDHLSSSAFMALAAKFPFKLRTDIVENRISTLTEEYGSIPATDDIDSLFMYHIGDVEVNKMDNANESTRINVQGDDLDNLFGQIVNAQGREVEVSLEAPNARMEISTPIAENSESEAKRSLDDAVSSQTSVSSSVGSLNCTNHDTSFVGSAPHELLDIGLNGSVVSGSDIYASCQGHIQISGVNVVQEICNQDNDGNMLSEKCGALDQESEKKRGIVDGLNSHGDPCQEISCTSNSQLNCSQHFSSCVPFVASESSDSDDIENVDVIKMKCISSLLSSDRGGNNTHNKLVQRSFKDSSIKTDSESQQRSSSLSNVTVSHDTLPSAIKQTSKSLVFSNEDEATTMLQLGEMKQYFQVVNSQHEVEFLAQKQHCQPQESFSNSCDDGKGNSVVTKAAEPDSKVQAFGLLEFPTEKLKGTPRVKKTKAESEKAKTFDWDSLRKEVCHNGYMSERSKDRMDSLDWDAVRCSDVREISETIRERGMNNVLAERIKDFLNRLLKDHGSLDLEWLRNVPPDKAKDYLLSIRGLGLKSVECVRLLTLHQHAFPVDTNVGRICVRLGWVPLQPLPESLQLHLLELYPVLETIQKYLWPRLCTLDQRTLYELHYQMITFGKVFCTKSKPNCNACPMRGDCRHFASAFASARLALPGPEERRLVKSTVPNASETHQTTIFDPMPLSQIEESCFLRGITSTNEPIIEEPPSPEHEFQGTLENEIEEVFYEDPCEIPTINLNLEEFTQNMQNCILENTELQEVEIEKALVAITNEAASIPMPKLKNVKRLRTEHLVYELPDAHPLLEGLEPREYDDPCPYLLSIWAPGKQICRREEQTQTVRGTLLIPCRTANRGSFPLNGTYFQVNEVFADHQSSHSPLVVPRRLLWNLPRRTVYFGTSIPTIFRGFVCLRGIDRETRAPKPLSPRLHLAASHAQKKTPEKRRARPGPWPPAAEAGTAAGAPAPSPAPLSWAKRTGFKGRVSGESYASNSGQIALPKPKEPGSDLDLEAGRRGDAASALPSPPVAAAANGEPENRAGGGVGGGGAAPLPADQTARSRRDSDGGNKNAGLGPNGQAVRSDQPLRQRREQETATLPQLEEDEGGFSLRQVHIKYELRDSPGLVPIFFYGIQHYLSIMGSLILIPLVIVPAMGGTHEDISAVVSTVFFISGVTTLLHTFFGTRLPLIQGPSFVYLAPALAIINSPDFQGLNENNFKHIMKELQGALIISSAFQAIMGYTGMMSLLLRLINPVVVSPTIAAVGLSFFSYGFTQVGNCLEIGMVPLGLGITWAIAFLLTASGVYSYGGCDINIPASNTLSEYCRKHVPRMKHCRVDTSHALRSSPWFRLPYPLQWGTPVFNWKMAIVMCVISIIATVDSVGTYHASSLLVASRPPTAGVLSRGIGMEGISSIFAGLWGTGVGSTTLTENVHTIAVTKMGSRRAVELGAVMLILFSFVGKVGGFIASIPDVMVAGLLCFMWAMLAALGLSNLRYSETGSSRNNIIVGLSLFFSLSVPAYFQQYGLVPNANSSVPSYFQPFIVASHGPFHTGYKGINFVLNMLFSFNMVIAFIVAVVLDNTVPGSRQERGVYVWSELEAARREPAVTRDYELPFKVGKIFRWVKWVGL</sequence>
<evidence type="ECO:0000256" key="2">
    <source>
        <dbReference type="ARBA" id="ARBA00004123"/>
    </source>
</evidence>
<dbReference type="SUPFAM" id="SSF48150">
    <property type="entry name" value="DNA-glycosylase"/>
    <property type="match status" value="1"/>
</dbReference>
<feature type="compositionally biased region" description="Gly residues" evidence="14">
    <location>
        <begin position="1892"/>
        <end position="1901"/>
    </location>
</feature>
<dbReference type="Pfam" id="PF15628">
    <property type="entry name" value="RRM_DME"/>
    <property type="match status" value="1"/>
</dbReference>
<keyword evidence="10" id="KW-0238">DNA-binding</keyword>
<dbReference type="EMBL" id="CP097502">
    <property type="protein sequence ID" value="URD73950.1"/>
    <property type="molecule type" value="Genomic_DNA"/>
</dbReference>
<feature type="compositionally biased region" description="Polar residues" evidence="14">
    <location>
        <begin position="343"/>
        <end position="352"/>
    </location>
</feature>
<keyword evidence="13" id="KW-0175">Coiled coil</keyword>
<feature type="transmembrane region" description="Helical" evidence="15">
    <location>
        <begin position="2354"/>
        <end position="2370"/>
    </location>
</feature>
<dbReference type="SMART" id="SM00525">
    <property type="entry name" value="FES"/>
    <property type="match status" value="1"/>
</dbReference>
<feature type="transmembrane region" description="Helical" evidence="15">
    <location>
        <begin position="2105"/>
        <end position="2123"/>
    </location>
</feature>
<comment type="similarity">
    <text evidence="4">Belongs to the DNA glycosylase family. DEMETER subfamily.</text>
</comment>
<evidence type="ECO:0000256" key="3">
    <source>
        <dbReference type="ARBA" id="ARBA00004141"/>
    </source>
</evidence>
<evidence type="ECO:0000256" key="11">
    <source>
        <dbReference type="ARBA" id="ARBA00023136"/>
    </source>
</evidence>
<evidence type="ECO:0000256" key="8">
    <source>
        <dbReference type="ARBA" id="ARBA00023004"/>
    </source>
</evidence>
<dbReference type="Proteomes" id="UP001055439">
    <property type="component" value="Chromosome 1"/>
</dbReference>
<feature type="compositionally biased region" description="Basic residues" evidence="14">
    <location>
        <begin position="1790"/>
        <end position="1801"/>
    </location>
</feature>
<feature type="transmembrane region" description="Helical" evidence="15">
    <location>
        <begin position="2078"/>
        <end position="2099"/>
    </location>
</feature>
<feature type="transmembrane region" description="Helical" evidence="15">
    <location>
        <begin position="2322"/>
        <end position="2342"/>
    </location>
</feature>
<feature type="compositionally biased region" description="Polar residues" evidence="14">
    <location>
        <begin position="359"/>
        <end position="375"/>
    </location>
</feature>
<evidence type="ECO:0000256" key="7">
    <source>
        <dbReference type="ARBA" id="ARBA00022989"/>
    </source>
</evidence>
<dbReference type="InterPro" id="IPR003651">
    <property type="entry name" value="Endonuclease3_FeS-loop_motif"/>
</dbReference>
<evidence type="ECO:0000256" key="13">
    <source>
        <dbReference type="SAM" id="Coils"/>
    </source>
</evidence>
<dbReference type="InterPro" id="IPR003265">
    <property type="entry name" value="HhH-GPD_domain"/>
</dbReference>
<dbReference type="GO" id="GO:0051539">
    <property type="term" value="F:4 iron, 4 sulfur cluster binding"/>
    <property type="evidence" value="ECO:0007669"/>
    <property type="project" value="InterPro"/>
</dbReference>
<dbReference type="PANTHER" id="PTHR46213:SF13">
    <property type="entry name" value="DEMETER-LIKE PROTEIN 2-RELATED"/>
    <property type="match status" value="1"/>
</dbReference>
<evidence type="ECO:0000256" key="12">
    <source>
        <dbReference type="ARBA" id="ARBA00023242"/>
    </source>
</evidence>
<gene>
    <name evidence="17" type="ORF">MUK42_10148</name>
</gene>
<feature type="compositionally biased region" description="Polar residues" evidence="14">
    <location>
        <begin position="44"/>
        <end position="60"/>
    </location>
</feature>
<dbReference type="GO" id="GO:0019104">
    <property type="term" value="F:DNA N-glycosylase activity"/>
    <property type="evidence" value="ECO:0007669"/>
    <property type="project" value="InterPro"/>
</dbReference>
<evidence type="ECO:0000256" key="14">
    <source>
        <dbReference type="SAM" id="MobiDB-lite"/>
    </source>
</evidence>
<feature type="region of interest" description="Disordered" evidence="14">
    <location>
        <begin position="238"/>
        <end position="377"/>
    </location>
</feature>
<feature type="domain" description="HhH-GPD" evidence="16">
    <location>
        <begin position="1316"/>
        <end position="1460"/>
    </location>
</feature>
<dbReference type="GO" id="GO:0022857">
    <property type="term" value="F:transmembrane transporter activity"/>
    <property type="evidence" value="ECO:0007669"/>
    <property type="project" value="InterPro"/>
</dbReference>
<keyword evidence="8" id="KW-0408">Iron</keyword>
<dbReference type="GO" id="GO:0051747">
    <property type="term" value="F:cytosine C-5 DNA demethylase activity"/>
    <property type="evidence" value="ECO:0007669"/>
    <property type="project" value="UniProtKB-ARBA"/>
</dbReference>
<feature type="transmembrane region" description="Helical" evidence="15">
    <location>
        <begin position="2135"/>
        <end position="2157"/>
    </location>
</feature>
<feature type="compositionally biased region" description="Basic and acidic residues" evidence="14">
    <location>
        <begin position="1936"/>
        <end position="1945"/>
    </location>
</feature>
<feature type="transmembrane region" description="Helical" evidence="15">
    <location>
        <begin position="2297"/>
        <end position="2316"/>
    </location>
</feature>
<accession>A0A9E7JAG7</accession>
<dbReference type="GO" id="GO:0141166">
    <property type="term" value="P:chromosomal 5-methylcytosine DNA demethylation pathway"/>
    <property type="evidence" value="ECO:0007669"/>
    <property type="project" value="InterPro"/>
</dbReference>
<dbReference type="OrthoDB" id="5607at2759"/>
<feature type="transmembrane region" description="Helical" evidence="15">
    <location>
        <begin position="1979"/>
        <end position="2002"/>
    </location>
</feature>
<protein>
    <submittedName>
        <fullName evidence="17">Nucleobase-ascorbate transporter</fullName>
    </submittedName>
</protein>
<dbReference type="PANTHER" id="PTHR46213">
    <property type="entry name" value="TRANSCRIPTIONAL ACTIVATOR DEMETER"/>
    <property type="match status" value="1"/>
</dbReference>
<feature type="compositionally biased region" description="Basic and acidic residues" evidence="14">
    <location>
        <begin position="1853"/>
        <end position="1870"/>
    </location>
</feature>